<comment type="subcellular location">
    <subcellularLocation>
        <location evidence="1">Membrane</location>
        <topology evidence="1">Single-pass membrane protein</topology>
    </subcellularLocation>
</comment>
<dbReference type="SMART" id="SM00369">
    <property type="entry name" value="LRR_TYP"/>
    <property type="match status" value="3"/>
</dbReference>
<keyword evidence="6 9" id="KW-1133">Transmembrane helix</keyword>
<dbReference type="InterPro" id="IPR001611">
    <property type="entry name" value="Leu-rich_rpt"/>
</dbReference>
<feature type="transmembrane region" description="Helical" evidence="9">
    <location>
        <begin position="203"/>
        <end position="224"/>
    </location>
</feature>
<dbReference type="InterPro" id="IPR000372">
    <property type="entry name" value="LRRNT"/>
</dbReference>
<evidence type="ECO:0000256" key="4">
    <source>
        <dbReference type="ARBA" id="ARBA00022729"/>
    </source>
</evidence>
<evidence type="ECO:0000256" key="9">
    <source>
        <dbReference type="SAM" id="Phobius"/>
    </source>
</evidence>
<feature type="domain" description="LRRNT" evidence="11">
    <location>
        <begin position="32"/>
        <end position="66"/>
    </location>
</feature>
<proteinExistence type="inferred from homology"/>
<keyword evidence="7 9" id="KW-0472">Membrane</keyword>
<dbReference type="SMART" id="SM00013">
    <property type="entry name" value="LRRNT"/>
    <property type="match status" value="1"/>
</dbReference>
<evidence type="ECO:0000256" key="7">
    <source>
        <dbReference type="ARBA" id="ARBA00023136"/>
    </source>
</evidence>
<name>A0AAV7S5M9_PLEWA</name>
<evidence type="ECO:0000256" key="10">
    <source>
        <dbReference type="SAM" id="SignalP"/>
    </source>
</evidence>
<evidence type="ECO:0000256" key="2">
    <source>
        <dbReference type="ARBA" id="ARBA00022614"/>
    </source>
</evidence>
<dbReference type="EMBL" id="JANPWB010000008">
    <property type="protein sequence ID" value="KAJ1159927.1"/>
    <property type="molecule type" value="Genomic_DNA"/>
</dbReference>
<evidence type="ECO:0000256" key="6">
    <source>
        <dbReference type="ARBA" id="ARBA00022989"/>
    </source>
</evidence>
<dbReference type="Gene3D" id="3.80.10.10">
    <property type="entry name" value="Ribonuclease Inhibitor"/>
    <property type="match status" value="1"/>
</dbReference>
<dbReference type="FunFam" id="3.80.10.10:FF:000069">
    <property type="entry name" value="leucine-rich repeat-containing protein 3B"/>
    <property type="match status" value="1"/>
</dbReference>
<evidence type="ECO:0000256" key="1">
    <source>
        <dbReference type="ARBA" id="ARBA00004167"/>
    </source>
</evidence>
<dbReference type="PROSITE" id="PS51450">
    <property type="entry name" value="LRR"/>
    <property type="match status" value="2"/>
</dbReference>
<evidence type="ECO:0000256" key="8">
    <source>
        <dbReference type="ARBA" id="ARBA00049658"/>
    </source>
</evidence>
<evidence type="ECO:0000259" key="11">
    <source>
        <dbReference type="SMART" id="SM00013"/>
    </source>
</evidence>
<dbReference type="Proteomes" id="UP001066276">
    <property type="component" value="Chromosome 4_2"/>
</dbReference>
<dbReference type="PANTHER" id="PTHR24366:SF171">
    <property type="entry name" value="LEUCINE RICH REPEAT NEURONAL 4"/>
    <property type="match status" value="1"/>
</dbReference>
<dbReference type="InterPro" id="IPR032675">
    <property type="entry name" value="LRR_dom_sf"/>
</dbReference>
<evidence type="ECO:0000256" key="5">
    <source>
        <dbReference type="ARBA" id="ARBA00022737"/>
    </source>
</evidence>
<dbReference type="AlphaFoldDB" id="A0AAV7S5M9"/>
<reference evidence="12" key="1">
    <citation type="journal article" date="2022" name="bioRxiv">
        <title>Sequencing and chromosome-scale assembly of the giantPleurodeles waltlgenome.</title>
        <authorList>
            <person name="Brown T."/>
            <person name="Elewa A."/>
            <person name="Iarovenko S."/>
            <person name="Subramanian E."/>
            <person name="Araus A.J."/>
            <person name="Petzold A."/>
            <person name="Susuki M."/>
            <person name="Suzuki K.-i.T."/>
            <person name="Hayashi T."/>
            <person name="Toyoda A."/>
            <person name="Oliveira C."/>
            <person name="Osipova E."/>
            <person name="Leigh N.D."/>
            <person name="Simon A."/>
            <person name="Yun M.H."/>
        </authorList>
    </citation>
    <scope>NUCLEOTIDE SEQUENCE</scope>
    <source>
        <strain evidence="12">20211129_DDA</strain>
        <tissue evidence="12">Liver</tissue>
    </source>
</reference>
<comment type="caution">
    <text evidence="12">The sequence shown here is derived from an EMBL/GenBank/DDBJ whole genome shotgun (WGS) entry which is preliminary data.</text>
</comment>
<keyword evidence="4 10" id="KW-0732">Signal</keyword>
<dbReference type="GO" id="GO:0016020">
    <property type="term" value="C:membrane"/>
    <property type="evidence" value="ECO:0007669"/>
    <property type="project" value="UniProtKB-SubCell"/>
</dbReference>
<evidence type="ECO:0000313" key="13">
    <source>
        <dbReference type="Proteomes" id="UP001066276"/>
    </source>
</evidence>
<feature type="chain" id="PRO_5043417576" description="LRRNT domain-containing protein" evidence="10">
    <location>
        <begin position="33"/>
        <end position="258"/>
    </location>
</feature>
<accession>A0AAV7S5M9</accession>
<evidence type="ECO:0000256" key="3">
    <source>
        <dbReference type="ARBA" id="ARBA00022692"/>
    </source>
</evidence>
<keyword evidence="13" id="KW-1185">Reference proteome</keyword>
<dbReference type="InterPro" id="IPR003591">
    <property type="entry name" value="Leu-rich_rpt_typical-subtyp"/>
</dbReference>
<dbReference type="Pfam" id="PF13855">
    <property type="entry name" value="LRR_8"/>
    <property type="match status" value="1"/>
</dbReference>
<keyword evidence="5" id="KW-0677">Repeat</keyword>
<keyword evidence="2" id="KW-0433">Leucine-rich repeat</keyword>
<evidence type="ECO:0000313" key="12">
    <source>
        <dbReference type="EMBL" id="KAJ1159927.1"/>
    </source>
</evidence>
<feature type="signal peptide" evidence="10">
    <location>
        <begin position="1"/>
        <end position="32"/>
    </location>
</feature>
<dbReference type="PANTHER" id="PTHR24366">
    <property type="entry name" value="IG(IMMUNOGLOBULIN) AND LRR(LEUCINE RICH REPEAT) DOMAINS"/>
    <property type="match status" value="1"/>
</dbReference>
<organism evidence="12 13">
    <name type="scientific">Pleurodeles waltl</name>
    <name type="common">Iberian ribbed newt</name>
    <dbReference type="NCBI Taxonomy" id="8319"/>
    <lineage>
        <taxon>Eukaryota</taxon>
        <taxon>Metazoa</taxon>
        <taxon>Chordata</taxon>
        <taxon>Craniata</taxon>
        <taxon>Vertebrata</taxon>
        <taxon>Euteleostomi</taxon>
        <taxon>Amphibia</taxon>
        <taxon>Batrachia</taxon>
        <taxon>Caudata</taxon>
        <taxon>Salamandroidea</taxon>
        <taxon>Salamandridae</taxon>
        <taxon>Pleurodelinae</taxon>
        <taxon>Pleurodeles</taxon>
    </lineage>
</organism>
<keyword evidence="3 9" id="KW-0812">Transmembrane</keyword>
<dbReference type="SUPFAM" id="SSF52058">
    <property type="entry name" value="L domain-like"/>
    <property type="match status" value="1"/>
</dbReference>
<comment type="similarity">
    <text evidence="8">Belongs to the LRRC3 family.</text>
</comment>
<protein>
    <recommendedName>
        <fullName evidence="11">LRRNT domain-containing protein</fullName>
    </recommendedName>
</protein>
<sequence>MPVKKTGPARLAYLMPLLHFLVLALCLRCSHMCPEGCNCSADSWVVRCTQRELKEIPHNIPRDTHLLYLDSNHITNIPEGAFRDLSKLRELDLSNNMIDSIEPGAFRELGDDLRLLDLSNNQIQQLGREAFGRLRPKTRLYNNPWHCECSLQELFETLNLDPETLNEIVCHSAVQDEFSGQPFIRLLHSGINFCSLQQKTTDVAMLVTMFCWFTMVIAYVVYYVRQNQAEARRHLEYLKSLPLPKKITTEGDTVSTVL</sequence>
<gene>
    <name evidence="12" type="ORF">NDU88_000431</name>
</gene>